<evidence type="ECO:0000256" key="2">
    <source>
        <dbReference type="ARBA" id="ARBA00001973"/>
    </source>
</evidence>
<feature type="transmembrane region" description="Helical" evidence="14">
    <location>
        <begin position="165"/>
        <end position="184"/>
    </location>
</feature>
<feature type="transmembrane region" description="Helical" evidence="14">
    <location>
        <begin position="398"/>
        <end position="416"/>
    </location>
</feature>
<evidence type="ECO:0000256" key="5">
    <source>
        <dbReference type="ARBA" id="ARBA00011882"/>
    </source>
</evidence>
<dbReference type="GO" id="GO:0005507">
    <property type="term" value="F:copper ion binding"/>
    <property type="evidence" value="ECO:0007669"/>
    <property type="project" value="InterPro"/>
</dbReference>
<feature type="compositionally biased region" description="Low complexity" evidence="13">
    <location>
        <begin position="463"/>
        <end position="477"/>
    </location>
</feature>
<keyword evidence="9" id="KW-0560">Oxidoreductase</keyword>
<keyword evidence="14" id="KW-0472">Membrane</keyword>
<sequence>MSKPAPTDSGPGSAPDATAAAARPAKPPVGARGMWPMRDLPSLGWLVLAVTVALVHPFVPESRWLMVHLVVLGALTHAVMVWSAHFAQALLKTRPELDARATQNRRLLTLLAGTTLVMVGVPTAQWWLTLAGATLVTGAVLWHAVQLWRRVRASLAPRFGITIRYYVAAAVCLPIGAGFGATLARGLGDDWNGRLLLAHLTVNLLGWIGLTVTGTLLTLWPTMLRTPIDPAAERRARQALPVLLAALAGVVAAALLDSRVGAAIAFVGYLAGLAWWGRALLGPARRARIREFAPASVAAALIWWVLALLAVIVRLLTVDSWVEFADGLGPTAAVLVAGFAAQLLLGALSYLLPSVIGGGKRVVRAAQAWFDRWGTLRLLVVNAGLAVCLLPVPGLVRVTVSVLVLVALAAFIPLMIGGVRAGAAAKAGAGSAGALAVRAGAVRAGAVGARAVGARAVGERSSSAGSASAAGSGSAAGSRGGVGSASGVGRAAGPGEPDRMPSVWSSGQAVVAVSVLVLALVGGVAADPAAAGLDTNAEARAAAAAVTPTGNTTTVQVVAQGMRFEPASVTVPAGDRLVVELRNDDPTDVHDLQLLGQRTPRLRHEQTATLDLGVVGASAQGWCTIVGHRQMGMVFDVVVTGADGGGTAAGAGADGSAAGAGAAGAGHSGHGAGHATDQAATQTPVRADPDAQLQHLVDPRLPTLPPQSGPRTHTLTLTVTEADLEVAPGVRQRRWTYNGGPVGPTLHGRVGDVFDITLVNDGSIGHSIDFHAGALAPDRPMRTIAPGESLQYRFTATRAGIWMYHCSTMPMSAHIAAGMHGAVVIEPDGLPAVDRQYALTQSEVFVTPGTGGAGQPAAEVDADLVTAERPTFVTFNGIANQYAQVPLTARVGERVRIWVLDAGPNRSSSFHIVGGQFDTVYHEGAYLLGPRAQGAGAQAFGLTAAQGGFVELTFPEPGTYPLVSHVMVDAERGAKGFVKVTE</sequence>
<dbReference type="AlphaFoldDB" id="K6X1U8"/>
<feature type="region of interest" description="Disordered" evidence="13">
    <location>
        <begin position="463"/>
        <end position="501"/>
    </location>
</feature>
<dbReference type="SUPFAM" id="SSF49503">
    <property type="entry name" value="Cupredoxins"/>
    <property type="match status" value="3"/>
</dbReference>
<evidence type="ECO:0000259" key="15">
    <source>
        <dbReference type="Pfam" id="PF07732"/>
    </source>
</evidence>
<dbReference type="PANTHER" id="PTHR12460:SF38">
    <property type="entry name" value="KINETOPLAST-ASSOCIATED PROTEIN-LIKE PROTEIN"/>
    <property type="match status" value="1"/>
</dbReference>
<evidence type="ECO:0000256" key="14">
    <source>
        <dbReference type="SAM" id="Phobius"/>
    </source>
</evidence>
<gene>
    <name evidence="16" type="ORF">KILIM_125_00010</name>
</gene>
<feature type="binding site" description="type 1 copper site" evidence="12">
    <location>
        <position position="814"/>
    </location>
    <ligand>
        <name>Cu cation</name>
        <dbReference type="ChEBI" id="CHEBI:23378"/>
        <label>1</label>
    </ligand>
</feature>
<accession>K6X1U8</accession>
<feature type="transmembrane region" description="Helical" evidence="14">
    <location>
        <begin position="105"/>
        <end position="121"/>
    </location>
</feature>
<evidence type="ECO:0000256" key="3">
    <source>
        <dbReference type="ARBA" id="ARBA00010609"/>
    </source>
</evidence>
<feature type="binding site" description="type 1 copper site" evidence="12">
    <location>
        <position position="805"/>
    </location>
    <ligand>
        <name>Cu cation</name>
        <dbReference type="ChEBI" id="CHEBI:23378"/>
        <label>1</label>
    </ligand>
</feature>
<feature type="transmembrane region" description="Helical" evidence="14">
    <location>
        <begin position="42"/>
        <end position="59"/>
    </location>
</feature>
<dbReference type="EC" id="1.7.2.1" evidence="5"/>
<feature type="binding site" description="type 1 copper site" evidence="12">
    <location>
        <position position="806"/>
    </location>
    <ligand>
        <name>Cu cation</name>
        <dbReference type="ChEBI" id="CHEBI:23378"/>
        <label>1</label>
    </ligand>
</feature>
<evidence type="ECO:0000256" key="1">
    <source>
        <dbReference type="ARBA" id="ARBA00001960"/>
    </source>
</evidence>
<dbReference type="CDD" id="cd04208">
    <property type="entry name" value="CuRO_2_CuNIR"/>
    <property type="match status" value="1"/>
</dbReference>
<dbReference type="PANTHER" id="PTHR12460">
    <property type="entry name" value="CYCLIN-DEPENDENT KINASE INHIBITOR-RELATED PROTEIN"/>
    <property type="match status" value="1"/>
</dbReference>
<dbReference type="Gene3D" id="2.60.40.420">
    <property type="entry name" value="Cupredoxins - blue copper proteins"/>
    <property type="match status" value="3"/>
</dbReference>
<evidence type="ECO:0000256" key="9">
    <source>
        <dbReference type="ARBA" id="ARBA00023002"/>
    </source>
</evidence>
<feature type="compositionally biased region" description="Gly residues" evidence="13">
    <location>
        <begin position="661"/>
        <end position="672"/>
    </location>
</feature>
<reference evidence="16 17" key="1">
    <citation type="submission" date="2012-08" db="EMBL/GenBank/DDBJ databases">
        <title>Whole genome shotgun sequence of Kineosphaera limosa NBRC 100340.</title>
        <authorList>
            <person name="Yoshida I."/>
            <person name="Isaki S."/>
            <person name="Hosoyama A."/>
            <person name="Tsuchikane K."/>
            <person name="Katsumata H."/>
            <person name="Ando Y."/>
            <person name="Ohji S."/>
            <person name="Hamada M."/>
            <person name="Tamura T."/>
            <person name="Yamazoe A."/>
            <person name="Yamazaki S."/>
            <person name="Fujita N."/>
        </authorList>
    </citation>
    <scope>NUCLEOTIDE SEQUENCE [LARGE SCALE GENOMIC DNA]</scope>
    <source>
        <strain evidence="16 17">NBRC 100340</strain>
    </source>
</reference>
<feature type="transmembrane region" description="Helical" evidence="14">
    <location>
        <begin position="65"/>
        <end position="84"/>
    </location>
</feature>
<dbReference type="RefSeq" id="WP_006594839.1">
    <property type="nucleotide sequence ID" value="NZ_BAHD01000125.1"/>
</dbReference>
<comment type="subunit">
    <text evidence="4">Homotrimer.</text>
</comment>
<dbReference type="STRING" id="1184609.KILIM_125_00010"/>
<evidence type="ECO:0000256" key="8">
    <source>
        <dbReference type="ARBA" id="ARBA00022737"/>
    </source>
</evidence>
<keyword evidence="17" id="KW-1185">Reference proteome</keyword>
<keyword evidence="14" id="KW-1133">Transmembrane helix</keyword>
<comment type="caution">
    <text evidence="16">The sequence shown here is derived from an EMBL/GenBank/DDBJ whole genome shotgun (WGS) entry which is preliminary data.</text>
</comment>
<feature type="transmembrane region" description="Helical" evidence="14">
    <location>
        <begin position="239"/>
        <end position="256"/>
    </location>
</feature>
<evidence type="ECO:0000256" key="10">
    <source>
        <dbReference type="ARBA" id="ARBA00023008"/>
    </source>
</evidence>
<organism evidence="16 17">
    <name type="scientific">Kineosphaera limosa NBRC 100340</name>
    <dbReference type="NCBI Taxonomy" id="1184609"/>
    <lineage>
        <taxon>Bacteria</taxon>
        <taxon>Bacillati</taxon>
        <taxon>Actinomycetota</taxon>
        <taxon>Actinomycetes</taxon>
        <taxon>Micrococcales</taxon>
        <taxon>Dermatophilaceae</taxon>
        <taxon>Kineosphaera</taxon>
    </lineage>
</organism>
<feature type="transmembrane region" description="Helical" evidence="14">
    <location>
        <begin position="127"/>
        <end position="145"/>
    </location>
</feature>
<dbReference type="CDD" id="cd11020">
    <property type="entry name" value="CuRO_1_CuNIR"/>
    <property type="match status" value="1"/>
</dbReference>
<dbReference type="eggNOG" id="COG4454">
    <property type="taxonomic scope" value="Bacteria"/>
</dbReference>
<name>K6X1U8_9MICO</name>
<feature type="binding site" description="type 1 copper site" evidence="12">
    <location>
        <position position="771"/>
    </location>
    <ligand>
        <name>Cu cation</name>
        <dbReference type="ChEBI" id="CHEBI:23378"/>
        <label>1</label>
    </ligand>
</feature>
<evidence type="ECO:0000256" key="7">
    <source>
        <dbReference type="ARBA" id="ARBA00022723"/>
    </source>
</evidence>
<evidence type="ECO:0000256" key="11">
    <source>
        <dbReference type="ARBA" id="ARBA00049340"/>
    </source>
</evidence>
<feature type="transmembrane region" description="Helical" evidence="14">
    <location>
        <begin position="293"/>
        <end position="316"/>
    </location>
</feature>
<feature type="transmembrane region" description="Helical" evidence="14">
    <location>
        <begin position="328"/>
        <end position="352"/>
    </location>
</feature>
<comment type="cofactor">
    <cofactor evidence="1 12">
        <name>Cu(+)</name>
        <dbReference type="ChEBI" id="CHEBI:49552"/>
    </cofactor>
</comment>
<comment type="catalytic activity">
    <reaction evidence="11">
        <text>nitric oxide + Fe(III)-[cytochrome c] + H2O = Fe(II)-[cytochrome c] + nitrite + 2 H(+)</text>
        <dbReference type="Rhea" id="RHEA:15233"/>
        <dbReference type="Rhea" id="RHEA-COMP:10350"/>
        <dbReference type="Rhea" id="RHEA-COMP:14399"/>
        <dbReference type="ChEBI" id="CHEBI:15377"/>
        <dbReference type="ChEBI" id="CHEBI:15378"/>
        <dbReference type="ChEBI" id="CHEBI:16301"/>
        <dbReference type="ChEBI" id="CHEBI:16480"/>
        <dbReference type="ChEBI" id="CHEBI:29033"/>
        <dbReference type="ChEBI" id="CHEBI:29034"/>
        <dbReference type="EC" id="1.7.2.1"/>
    </reaction>
</comment>
<feature type="binding site" description="type 1 copper site" evidence="12">
    <location>
        <position position="965"/>
    </location>
    <ligand>
        <name>Cu cation</name>
        <dbReference type="ChEBI" id="CHEBI:23378"/>
        <label>1</label>
    </ligand>
</feature>
<evidence type="ECO:0000256" key="13">
    <source>
        <dbReference type="SAM" id="MobiDB-lite"/>
    </source>
</evidence>
<comment type="similarity">
    <text evidence="3">Belongs to the multicopper oxidase family.</text>
</comment>
<evidence type="ECO:0000256" key="4">
    <source>
        <dbReference type="ARBA" id="ARBA00011233"/>
    </source>
</evidence>
<dbReference type="GO" id="GO:0050421">
    <property type="term" value="F:nitrite reductase (NO-forming) activity"/>
    <property type="evidence" value="ECO:0007669"/>
    <property type="project" value="UniProtKB-EC"/>
</dbReference>
<evidence type="ECO:0000256" key="6">
    <source>
        <dbReference type="ARBA" id="ARBA00017290"/>
    </source>
</evidence>
<feature type="region of interest" description="Disordered" evidence="13">
    <location>
        <begin position="652"/>
        <end position="681"/>
    </location>
</feature>
<dbReference type="InterPro" id="IPR001287">
    <property type="entry name" value="NO2-reductase_Cu"/>
</dbReference>
<feature type="binding site" description="type 1 copper site" evidence="12">
    <location>
        <position position="766"/>
    </location>
    <ligand>
        <name>Cu cation</name>
        <dbReference type="ChEBI" id="CHEBI:23378"/>
        <label>1</label>
    </ligand>
</feature>
<dbReference type="Proteomes" id="UP000008366">
    <property type="component" value="Unassembled WGS sequence"/>
</dbReference>
<feature type="transmembrane region" description="Helical" evidence="14">
    <location>
        <begin position="196"/>
        <end position="219"/>
    </location>
</feature>
<feature type="transmembrane region" description="Helical" evidence="14">
    <location>
        <begin position="509"/>
        <end position="526"/>
    </location>
</feature>
<keyword evidence="7 12" id="KW-0479">Metal-binding</keyword>
<keyword evidence="10 12" id="KW-0186">Copper</keyword>
<feature type="domain" description="Plastocyanin-like" evidence="15">
    <location>
        <begin position="719"/>
        <end position="828"/>
    </location>
</feature>
<dbReference type="eggNOG" id="COG2132">
    <property type="taxonomic scope" value="Bacteria"/>
</dbReference>
<feature type="compositionally biased region" description="Gly residues" evidence="13">
    <location>
        <begin position="478"/>
        <end position="492"/>
    </location>
</feature>
<evidence type="ECO:0000256" key="12">
    <source>
        <dbReference type="PIRSR" id="PIRSR601287-1"/>
    </source>
</evidence>
<feature type="compositionally biased region" description="Low complexity" evidence="13">
    <location>
        <begin position="10"/>
        <end position="25"/>
    </location>
</feature>
<dbReference type="PRINTS" id="PR00695">
    <property type="entry name" value="CUNO2RDTASE"/>
</dbReference>
<feature type="region of interest" description="Disordered" evidence="13">
    <location>
        <begin position="1"/>
        <end position="25"/>
    </location>
</feature>
<proteinExistence type="inferred from homology"/>
<dbReference type="Pfam" id="PF07732">
    <property type="entry name" value="Cu-oxidase_3"/>
    <property type="match status" value="1"/>
</dbReference>
<keyword evidence="14" id="KW-0812">Transmembrane</keyword>
<dbReference type="InterPro" id="IPR008972">
    <property type="entry name" value="Cupredoxin"/>
</dbReference>
<feature type="transmembrane region" description="Helical" evidence="14">
    <location>
        <begin position="262"/>
        <end position="281"/>
    </location>
</feature>
<dbReference type="InterPro" id="IPR011707">
    <property type="entry name" value="Cu-oxidase-like_N"/>
</dbReference>
<feature type="transmembrane region" description="Helical" evidence="14">
    <location>
        <begin position="373"/>
        <end position="392"/>
    </location>
</feature>
<keyword evidence="8" id="KW-0677">Repeat</keyword>
<evidence type="ECO:0000313" key="17">
    <source>
        <dbReference type="Proteomes" id="UP000008366"/>
    </source>
</evidence>
<evidence type="ECO:0000313" key="16">
    <source>
        <dbReference type="EMBL" id="GAB98307.1"/>
    </source>
</evidence>
<comment type="cofactor">
    <cofactor evidence="2 12">
        <name>Cu(2+)</name>
        <dbReference type="ChEBI" id="CHEBI:29036"/>
    </cofactor>
</comment>
<feature type="binding site" description="type 1 copper site" evidence="12">
    <location>
        <position position="819"/>
    </location>
    <ligand>
        <name>Cu cation</name>
        <dbReference type="ChEBI" id="CHEBI:23378"/>
        <label>1</label>
    </ligand>
</feature>
<protein>
    <recommendedName>
        <fullName evidence="6">Copper-containing nitrite reductase</fullName>
        <ecNumber evidence="5">1.7.2.1</ecNumber>
    </recommendedName>
</protein>
<dbReference type="EMBL" id="BAHD01000125">
    <property type="protein sequence ID" value="GAB98307.1"/>
    <property type="molecule type" value="Genomic_DNA"/>
</dbReference>